<dbReference type="EMBL" id="BAABGA010000120">
    <property type="protein sequence ID" value="GAA4473167.1"/>
    <property type="molecule type" value="Genomic_DNA"/>
</dbReference>
<keyword evidence="2" id="KW-1185">Reference proteome</keyword>
<comment type="caution">
    <text evidence="1">The sequence shown here is derived from an EMBL/GenBank/DDBJ whole genome shotgun (WGS) entry which is preliminary data.</text>
</comment>
<organism evidence="1 2">
    <name type="scientific">Novipirellula rosea</name>
    <dbReference type="NCBI Taxonomy" id="1031540"/>
    <lineage>
        <taxon>Bacteria</taxon>
        <taxon>Pseudomonadati</taxon>
        <taxon>Planctomycetota</taxon>
        <taxon>Planctomycetia</taxon>
        <taxon>Pirellulales</taxon>
        <taxon>Pirellulaceae</taxon>
        <taxon>Novipirellula</taxon>
    </lineage>
</organism>
<dbReference type="RefSeq" id="WP_339941771.1">
    <property type="nucleotide sequence ID" value="NZ_BAABGA010000120.1"/>
</dbReference>
<accession>A0ABP8NXN2</accession>
<proteinExistence type="predicted"/>
<evidence type="ECO:0000313" key="2">
    <source>
        <dbReference type="Proteomes" id="UP001500840"/>
    </source>
</evidence>
<sequence>MTIRARQLTKRVPYPSSWIRIESRQPCDLAFEIADNVSGIRVDWAGHQPRFRVYSQVVDNAVVVEVTDPQRCAFEQDGIWRLRLTAEETELLPLGGMRFTLEHREPQGEYLQGIQGGFSCCDSNRNDVR</sequence>
<name>A0ABP8NXN2_9BACT</name>
<protein>
    <submittedName>
        <fullName evidence="1">Uncharacterized protein</fullName>
    </submittedName>
</protein>
<dbReference type="Proteomes" id="UP001500840">
    <property type="component" value="Unassembled WGS sequence"/>
</dbReference>
<gene>
    <name evidence="1" type="ORF">GCM10023156_70760</name>
</gene>
<evidence type="ECO:0000313" key="1">
    <source>
        <dbReference type="EMBL" id="GAA4473167.1"/>
    </source>
</evidence>
<reference evidence="2" key="1">
    <citation type="journal article" date="2019" name="Int. J. Syst. Evol. Microbiol.">
        <title>The Global Catalogue of Microorganisms (GCM) 10K type strain sequencing project: providing services to taxonomists for standard genome sequencing and annotation.</title>
        <authorList>
            <consortium name="The Broad Institute Genomics Platform"/>
            <consortium name="The Broad Institute Genome Sequencing Center for Infectious Disease"/>
            <person name="Wu L."/>
            <person name="Ma J."/>
        </authorList>
    </citation>
    <scope>NUCLEOTIDE SEQUENCE [LARGE SCALE GENOMIC DNA]</scope>
    <source>
        <strain evidence="2">JCM 17759</strain>
    </source>
</reference>